<dbReference type="EMBL" id="JACHJS010000001">
    <property type="protein sequence ID" value="MBB4968687.1"/>
    <property type="molecule type" value="Genomic_DNA"/>
</dbReference>
<organism evidence="2 3">
    <name type="scientific">Saccharothrix violaceirubra</name>
    <dbReference type="NCBI Taxonomy" id="413306"/>
    <lineage>
        <taxon>Bacteria</taxon>
        <taxon>Bacillati</taxon>
        <taxon>Actinomycetota</taxon>
        <taxon>Actinomycetes</taxon>
        <taxon>Pseudonocardiales</taxon>
        <taxon>Pseudonocardiaceae</taxon>
        <taxon>Saccharothrix</taxon>
    </lineage>
</organism>
<protein>
    <submittedName>
        <fullName evidence="2">Uncharacterized protein</fullName>
    </submittedName>
</protein>
<name>A0A7W7WYX4_9PSEU</name>
<evidence type="ECO:0000313" key="3">
    <source>
        <dbReference type="Proteomes" id="UP000542674"/>
    </source>
</evidence>
<proteinExistence type="predicted"/>
<accession>A0A7W7WYX4</accession>
<dbReference type="Proteomes" id="UP000542674">
    <property type="component" value="Unassembled WGS sequence"/>
</dbReference>
<reference evidence="2 3" key="1">
    <citation type="submission" date="2020-08" db="EMBL/GenBank/DDBJ databases">
        <title>Sequencing the genomes of 1000 actinobacteria strains.</title>
        <authorList>
            <person name="Klenk H.-P."/>
        </authorList>
    </citation>
    <scope>NUCLEOTIDE SEQUENCE [LARGE SCALE GENOMIC DNA]</scope>
    <source>
        <strain evidence="2 3">DSM 45084</strain>
    </source>
</reference>
<evidence type="ECO:0000256" key="1">
    <source>
        <dbReference type="SAM" id="MobiDB-lite"/>
    </source>
</evidence>
<dbReference type="AlphaFoldDB" id="A0A7W7WYX4"/>
<evidence type="ECO:0000313" key="2">
    <source>
        <dbReference type="EMBL" id="MBB4968687.1"/>
    </source>
</evidence>
<keyword evidence="3" id="KW-1185">Reference proteome</keyword>
<feature type="compositionally biased region" description="Basic and acidic residues" evidence="1">
    <location>
        <begin position="105"/>
        <end position="114"/>
    </location>
</feature>
<feature type="region of interest" description="Disordered" evidence="1">
    <location>
        <begin position="1"/>
        <end position="114"/>
    </location>
</feature>
<gene>
    <name evidence="2" type="ORF">F4559_006046</name>
</gene>
<sequence length="129" mass="13413">MTHTKIGVAARIRRPDAGASAVEECVAAGSRGRTPESGRGPAGRRSPAVHDRRPTAGLGPTDLRTADRNPAPETPWNPTGHPMTAGLRATGSNRTTHPAPATHRNLADHAGRRPVDEARVAVGFPGAGR</sequence>
<comment type="caution">
    <text evidence="2">The sequence shown here is derived from an EMBL/GenBank/DDBJ whole genome shotgun (WGS) entry which is preliminary data.</text>
</comment>